<dbReference type="Proteomes" id="UP001597301">
    <property type="component" value="Unassembled WGS sequence"/>
</dbReference>
<comment type="caution">
    <text evidence="5">Lacks conserved residue(s) required for the propagation of feature annotation.</text>
</comment>
<dbReference type="GO" id="GO:0032259">
    <property type="term" value="P:methylation"/>
    <property type="evidence" value="ECO:0007669"/>
    <property type="project" value="UniProtKB-KW"/>
</dbReference>
<dbReference type="EMBL" id="JBHUEO010000026">
    <property type="protein sequence ID" value="MFD1707134.1"/>
    <property type="molecule type" value="Genomic_DNA"/>
</dbReference>
<dbReference type="InterPro" id="IPR023576">
    <property type="entry name" value="UbiE/COQ5_MeTrFase_CS"/>
</dbReference>
<dbReference type="PROSITE" id="PS01184">
    <property type="entry name" value="UBIE_2"/>
    <property type="match status" value="1"/>
</dbReference>
<dbReference type="InterPro" id="IPR004033">
    <property type="entry name" value="UbiE/COQ5_MeTrFase"/>
</dbReference>
<keyword evidence="2 5" id="KW-0489">Methyltransferase</keyword>
<reference evidence="8" key="1">
    <citation type="journal article" date="2019" name="Int. J. Syst. Evol. Microbiol.">
        <title>The Global Catalogue of Microorganisms (GCM) 10K type strain sequencing project: providing services to taxonomists for standard genome sequencing and annotation.</title>
        <authorList>
            <consortium name="The Broad Institute Genomics Platform"/>
            <consortium name="The Broad Institute Genome Sequencing Center for Infectious Disease"/>
            <person name="Wu L."/>
            <person name="Ma J."/>
        </authorList>
    </citation>
    <scope>NUCLEOTIDE SEQUENCE [LARGE SCALE GENOMIC DNA]</scope>
    <source>
        <strain evidence="8">CGMCC 1.12295</strain>
    </source>
</reference>
<dbReference type="InterPro" id="IPR029063">
    <property type="entry name" value="SAM-dependent_MTases_sf"/>
</dbReference>
<keyword evidence="8" id="KW-1185">Reference proteome</keyword>
<comment type="similarity">
    <text evidence="5">Belongs to the class I-like SAM-binding methyltransferase superfamily. MenG/UbiE family.</text>
</comment>
<keyword evidence="1 5" id="KW-0474">Menaquinone biosynthesis</keyword>
<dbReference type="RefSeq" id="WP_380773891.1">
    <property type="nucleotide sequence ID" value="NZ_JBHUEO010000026.1"/>
</dbReference>
<comment type="caution">
    <text evidence="7">The sequence shown here is derived from an EMBL/GenBank/DDBJ whole genome shotgun (WGS) entry which is preliminary data.</text>
</comment>
<dbReference type="Pfam" id="PF01209">
    <property type="entry name" value="Ubie_methyltran"/>
    <property type="match status" value="1"/>
</dbReference>
<evidence type="ECO:0000256" key="4">
    <source>
        <dbReference type="ARBA" id="ARBA00022691"/>
    </source>
</evidence>
<dbReference type="NCBIfam" id="NF001243">
    <property type="entry name" value="PRK00216.1-4"/>
    <property type="match status" value="1"/>
</dbReference>
<dbReference type="EC" id="2.1.1.163" evidence="5 6"/>
<accession>A0ABW4KHE2</accession>
<feature type="binding site" evidence="5">
    <location>
        <position position="66"/>
    </location>
    <ligand>
        <name>S-adenosyl-L-methionine</name>
        <dbReference type="ChEBI" id="CHEBI:59789"/>
    </ligand>
</feature>
<evidence type="ECO:0000256" key="2">
    <source>
        <dbReference type="ARBA" id="ARBA00022603"/>
    </source>
</evidence>
<feature type="binding site" evidence="5">
    <location>
        <position position="87"/>
    </location>
    <ligand>
        <name>S-adenosyl-L-methionine</name>
        <dbReference type="ChEBI" id="CHEBI:59789"/>
    </ligand>
</feature>
<name>A0ABW4KHE2_9BACI</name>
<dbReference type="SUPFAM" id="SSF53335">
    <property type="entry name" value="S-adenosyl-L-methionine-dependent methyltransferases"/>
    <property type="match status" value="1"/>
</dbReference>
<comment type="pathway">
    <text evidence="5">Quinol/quinone metabolism; menaquinone biosynthesis; menaquinol from 1,4-dihydroxy-2-naphthoate: step 2/2.</text>
</comment>
<proteinExistence type="inferred from homology"/>
<dbReference type="GO" id="GO:0043770">
    <property type="term" value="F:demethylmenaquinone methyltransferase activity"/>
    <property type="evidence" value="ECO:0007669"/>
    <property type="project" value="UniProtKB-EC"/>
</dbReference>
<evidence type="ECO:0000313" key="7">
    <source>
        <dbReference type="EMBL" id="MFD1707134.1"/>
    </source>
</evidence>
<dbReference type="PROSITE" id="PS51608">
    <property type="entry name" value="SAM_MT_UBIE"/>
    <property type="match status" value="1"/>
</dbReference>
<dbReference type="NCBIfam" id="TIGR01934">
    <property type="entry name" value="MenG_MenH_UbiE"/>
    <property type="match status" value="1"/>
</dbReference>
<evidence type="ECO:0000256" key="6">
    <source>
        <dbReference type="NCBIfam" id="TIGR02752"/>
    </source>
</evidence>
<evidence type="ECO:0000256" key="1">
    <source>
        <dbReference type="ARBA" id="ARBA00022428"/>
    </source>
</evidence>
<evidence type="ECO:0000256" key="5">
    <source>
        <dbReference type="HAMAP-Rule" id="MF_01813"/>
    </source>
</evidence>
<protein>
    <recommendedName>
        <fullName evidence="5 6">Demethylmenaquinone methyltransferase</fullName>
        <ecNumber evidence="5 6">2.1.1.163</ecNumber>
    </recommendedName>
</protein>
<organism evidence="7 8">
    <name type="scientific">Siminovitchia sediminis</name>
    <dbReference type="NCBI Taxonomy" id="1274353"/>
    <lineage>
        <taxon>Bacteria</taxon>
        <taxon>Bacillati</taxon>
        <taxon>Bacillota</taxon>
        <taxon>Bacilli</taxon>
        <taxon>Bacillales</taxon>
        <taxon>Bacillaceae</taxon>
        <taxon>Siminovitchia</taxon>
    </lineage>
</organism>
<comment type="catalytic activity">
    <reaction evidence="5">
        <text>a 2-demethylmenaquinol + S-adenosyl-L-methionine = a menaquinol + S-adenosyl-L-homocysteine + H(+)</text>
        <dbReference type="Rhea" id="RHEA:42640"/>
        <dbReference type="Rhea" id="RHEA-COMP:9539"/>
        <dbReference type="Rhea" id="RHEA-COMP:9563"/>
        <dbReference type="ChEBI" id="CHEBI:15378"/>
        <dbReference type="ChEBI" id="CHEBI:18151"/>
        <dbReference type="ChEBI" id="CHEBI:55437"/>
        <dbReference type="ChEBI" id="CHEBI:57856"/>
        <dbReference type="ChEBI" id="CHEBI:59789"/>
        <dbReference type="EC" id="2.1.1.163"/>
    </reaction>
</comment>
<evidence type="ECO:0000256" key="3">
    <source>
        <dbReference type="ARBA" id="ARBA00022679"/>
    </source>
</evidence>
<dbReference type="PANTHER" id="PTHR43591">
    <property type="entry name" value="METHYLTRANSFERASE"/>
    <property type="match status" value="1"/>
</dbReference>
<dbReference type="HAMAP" id="MF_01813">
    <property type="entry name" value="MenG_UbiE_methyltr"/>
    <property type="match status" value="1"/>
</dbReference>
<keyword evidence="3 5" id="KW-0808">Transferase</keyword>
<dbReference type="CDD" id="cd02440">
    <property type="entry name" value="AdoMet_MTases"/>
    <property type="match status" value="1"/>
</dbReference>
<dbReference type="PROSITE" id="PS01183">
    <property type="entry name" value="UBIE_1"/>
    <property type="match status" value="1"/>
</dbReference>
<dbReference type="PANTHER" id="PTHR43591:SF24">
    <property type="entry name" value="2-METHOXY-6-POLYPRENYL-1,4-BENZOQUINOL METHYLASE, MITOCHONDRIAL"/>
    <property type="match status" value="1"/>
</dbReference>
<dbReference type="InterPro" id="IPR014122">
    <property type="entry name" value="MenG_heptapren"/>
</dbReference>
<dbReference type="Gene3D" id="3.40.50.150">
    <property type="entry name" value="Vaccinia Virus protein VP39"/>
    <property type="match status" value="1"/>
</dbReference>
<gene>
    <name evidence="5" type="primary">menG</name>
    <name evidence="7" type="ORF">ACFSCZ_10360</name>
</gene>
<dbReference type="NCBIfam" id="NF001244">
    <property type="entry name" value="PRK00216.1-5"/>
    <property type="match status" value="1"/>
</dbReference>
<dbReference type="NCBIfam" id="TIGR02752">
    <property type="entry name" value="MenG_heptapren"/>
    <property type="match status" value="1"/>
</dbReference>
<evidence type="ECO:0000313" key="8">
    <source>
        <dbReference type="Proteomes" id="UP001597301"/>
    </source>
</evidence>
<comment type="function">
    <text evidence="5">Methyltransferase required for the conversion of demethylmenaquinol (DMKH2) to menaquinol (MKH2).</text>
</comment>
<keyword evidence="4 5" id="KW-0949">S-adenosyl-L-methionine</keyword>
<feature type="binding site" evidence="5">
    <location>
        <begin position="114"/>
        <end position="115"/>
    </location>
    <ligand>
        <name>S-adenosyl-L-methionine</name>
        <dbReference type="ChEBI" id="CHEBI:59789"/>
    </ligand>
</feature>
<sequence>MNSRKKVANMQSKEERVHHVFEKIHKNYDKMNSIISFKQHSKWRRVTMEKMNVQKGSSALDLCCGTGDWTISLAEKTGETGRVIGLDFSKNMLAVAEEKMKEKGLNHVTLIQGNAMELPFEDHSFDYVTIGFGLRNVPDYMQVLKEMHRVTKPGGMAVCLETSQPTLPVFRQVFNAYFRYLMPVFGKVFAKSYEEYSWLQESARDFPGMEELAQMFWQAGFVDVIYKPFSGGAAASHIGMKQKLG</sequence>